<evidence type="ECO:0000313" key="3">
    <source>
        <dbReference type="Proteomes" id="UP000055024"/>
    </source>
</evidence>
<accession>A0A0V1HU12</accession>
<keyword evidence="1" id="KW-0812">Transmembrane</keyword>
<comment type="caution">
    <text evidence="2">The sequence shown here is derived from an EMBL/GenBank/DDBJ whole genome shotgun (WGS) entry which is preliminary data.</text>
</comment>
<organism evidence="2 3">
    <name type="scientific">Trichinella zimbabwensis</name>
    <dbReference type="NCBI Taxonomy" id="268475"/>
    <lineage>
        <taxon>Eukaryota</taxon>
        <taxon>Metazoa</taxon>
        <taxon>Ecdysozoa</taxon>
        <taxon>Nematoda</taxon>
        <taxon>Enoplea</taxon>
        <taxon>Dorylaimia</taxon>
        <taxon>Trichinellida</taxon>
        <taxon>Trichinellidae</taxon>
        <taxon>Trichinella</taxon>
    </lineage>
</organism>
<keyword evidence="1" id="KW-1133">Transmembrane helix</keyword>
<keyword evidence="1" id="KW-0472">Membrane</keyword>
<dbReference type="AlphaFoldDB" id="A0A0V1HU12"/>
<name>A0A0V1HU12_9BILA</name>
<keyword evidence="3" id="KW-1185">Reference proteome</keyword>
<evidence type="ECO:0000256" key="1">
    <source>
        <dbReference type="SAM" id="Phobius"/>
    </source>
</evidence>
<evidence type="ECO:0000313" key="2">
    <source>
        <dbReference type="EMBL" id="KRZ13807.1"/>
    </source>
</evidence>
<proteinExistence type="predicted"/>
<protein>
    <submittedName>
        <fullName evidence="2">Uncharacterized protein</fullName>
    </submittedName>
</protein>
<dbReference type="EMBL" id="JYDP01000029">
    <property type="protein sequence ID" value="KRZ13807.1"/>
    <property type="molecule type" value="Genomic_DNA"/>
</dbReference>
<dbReference type="Proteomes" id="UP000055024">
    <property type="component" value="Unassembled WGS sequence"/>
</dbReference>
<feature type="transmembrane region" description="Helical" evidence="1">
    <location>
        <begin position="82"/>
        <end position="107"/>
    </location>
</feature>
<sequence>MQVKKWWVLLLKSEITCLLSVLEIPYFYAPVSCNTNEMSYVLFWGMNCFCQAFDFIFSCNFNCTILNEINRSKCTLAAKIRMLVIFFISVCFVYNYLYLVIILVLHYGSDYTDAVFTLKYAECSGVIYYTNSDVTTVFRKKRIRETSHPDEYQTINRNQNEVSLI</sequence>
<reference evidence="2 3" key="1">
    <citation type="submission" date="2015-01" db="EMBL/GenBank/DDBJ databases">
        <title>Evolution of Trichinella species and genotypes.</title>
        <authorList>
            <person name="Korhonen P.K."/>
            <person name="Edoardo P."/>
            <person name="Giuseppe L.R."/>
            <person name="Gasser R.B."/>
        </authorList>
    </citation>
    <scope>NUCLEOTIDE SEQUENCE [LARGE SCALE GENOMIC DNA]</scope>
    <source>
        <strain evidence="2">ISS1029</strain>
    </source>
</reference>
<gene>
    <name evidence="2" type="ORF">T11_5614</name>
</gene>
<feature type="transmembrane region" description="Helical" evidence="1">
    <location>
        <begin position="41"/>
        <end position="61"/>
    </location>
</feature>
<feature type="transmembrane region" description="Helical" evidence="1">
    <location>
        <begin position="7"/>
        <end position="29"/>
    </location>
</feature>